<comment type="subcellular location">
    <subcellularLocation>
        <location evidence="1">Membrane</location>
        <topology evidence="1">Multi-pass membrane protein</topology>
    </subcellularLocation>
</comment>
<dbReference type="AlphaFoldDB" id="A0A0G2EU35"/>
<proteinExistence type="inferred from homology"/>
<dbReference type="InterPro" id="IPR049326">
    <property type="entry name" value="Rhodopsin_dom_fungi"/>
</dbReference>
<evidence type="ECO:0000256" key="4">
    <source>
        <dbReference type="ARBA" id="ARBA00023136"/>
    </source>
</evidence>
<dbReference type="GO" id="GO:0016020">
    <property type="term" value="C:membrane"/>
    <property type="evidence" value="ECO:0007669"/>
    <property type="project" value="UniProtKB-SubCell"/>
</dbReference>
<feature type="transmembrane region" description="Helical" evidence="7">
    <location>
        <begin position="56"/>
        <end position="80"/>
    </location>
</feature>
<dbReference type="PANTHER" id="PTHR33048">
    <property type="entry name" value="PTH11-LIKE INTEGRAL MEMBRANE PROTEIN (AFU_ORTHOLOGUE AFUA_5G11245)"/>
    <property type="match status" value="1"/>
</dbReference>
<feature type="region of interest" description="Disordered" evidence="6">
    <location>
        <begin position="254"/>
        <end position="274"/>
    </location>
</feature>
<evidence type="ECO:0000256" key="3">
    <source>
        <dbReference type="ARBA" id="ARBA00022989"/>
    </source>
</evidence>
<dbReference type="OrthoDB" id="5329176at2759"/>
<accession>A0A0G2EU35</accession>
<reference evidence="9 10" key="2">
    <citation type="submission" date="2015-05" db="EMBL/GenBank/DDBJ databases">
        <authorList>
            <person name="Morales-Cruz A."/>
            <person name="Amrine K.C."/>
            <person name="Cantu D."/>
        </authorList>
    </citation>
    <scope>NUCLEOTIDE SEQUENCE [LARGE SCALE GENOMIC DNA]</scope>
    <source>
        <strain evidence="9">UCRPC4</strain>
    </source>
</reference>
<keyword evidence="4 7" id="KW-0472">Membrane</keyword>
<comment type="caution">
    <text evidence="9">The sequence shown here is derived from an EMBL/GenBank/DDBJ whole genome shotgun (WGS) entry which is preliminary data.</text>
</comment>
<feature type="compositionally biased region" description="Basic and acidic residues" evidence="6">
    <location>
        <begin position="262"/>
        <end position="274"/>
    </location>
</feature>
<name>A0A0G2EU35_PHACM</name>
<evidence type="ECO:0000256" key="2">
    <source>
        <dbReference type="ARBA" id="ARBA00022692"/>
    </source>
</evidence>
<reference evidence="9 10" key="1">
    <citation type="submission" date="2015-05" db="EMBL/GenBank/DDBJ databases">
        <title>Distinctive expansion of gene families associated with plant cell wall degradation and secondary metabolism in the genomes of grapevine trunk pathogens.</title>
        <authorList>
            <person name="Lawrence D.P."/>
            <person name="Travadon R."/>
            <person name="Rolshausen P.E."/>
            <person name="Baumgartner K."/>
        </authorList>
    </citation>
    <scope>NUCLEOTIDE SEQUENCE [LARGE SCALE GENOMIC DNA]</scope>
    <source>
        <strain evidence="9">UCRPC4</strain>
    </source>
</reference>
<feature type="region of interest" description="Disordered" evidence="6">
    <location>
        <begin position="202"/>
        <end position="226"/>
    </location>
</feature>
<dbReference type="EMBL" id="LCWF01000039">
    <property type="protein sequence ID" value="KKY25729.1"/>
    <property type="molecule type" value="Genomic_DNA"/>
</dbReference>
<dbReference type="InterPro" id="IPR052337">
    <property type="entry name" value="SAT4-like"/>
</dbReference>
<sequence length="274" mass="30256">MPMKYLWALAVDTRKRVGIILLFSSGLITVIASILRLRTIYKFYNSKDLTYNAYPIAIWSAVEINLTIATASVAASKPFMDKIIMKRLKKRWPNMFTLTTASESSSGRSLQSTSKVMISHNARGSSIIPDPPPSSGMSTTIPEIHTPSTLHSVPPEDKDSHSNAGFNWNNKNNHGVEDVATTTAADDDDDDDMEFDDYNNTLRAISSPAGASSTRGSQSRQRNGQMTMTEILKESRMPSTENIHKMSSRTTNDNVFWLKGDGSLKADKGDRETG</sequence>
<keyword evidence="2 7" id="KW-0812">Transmembrane</keyword>
<comment type="similarity">
    <text evidence="5">Belongs to the SAT4 family.</text>
</comment>
<gene>
    <name evidence="9" type="ORF">UCRPC4_g01642</name>
</gene>
<keyword evidence="10" id="KW-1185">Reference proteome</keyword>
<evidence type="ECO:0000313" key="9">
    <source>
        <dbReference type="EMBL" id="KKY25729.1"/>
    </source>
</evidence>
<protein>
    <submittedName>
        <fullName evidence="9">Putative cfem domain-containing protein</fullName>
    </submittedName>
</protein>
<dbReference type="Pfam" id="PF20684">
    <property type="entry name" value="Fung_rhodopsin"/>
    <property type="match status" value="1"/>
</dbReference>
<feature type="domain" description="Rhodopsin" evidence="8">
    <location>
        <begin position="1"/>
        <end position="81"/>
    </location>
</feature>
<evidence type="ECO:0000256" key="5">
    <source>
        <dbReference type="ARBA" id="ARBA00038359"/>
    </source>
</evidence>
<organism evidence="9 10">
    <name type="scientific">Phaeomoniella chlamydospora</name>
    <name type="common">Phaeoacremonium chlamydosporum</name>
    <dbReference type="NCBI Taxonomy" id="158046"/>
    <lineage>
        <taxon>Eukaryota</taxon>
        <taxon>Fungi</taxon>
        <taxon>Dikarya</taxon>
        <taxon>Ascomycota</taxon>
        <taxon>Pezizomycotina</taxon>
        <taxon>Eurotiomycetes</taxon>
        <taxon>Chaetothyriomycetidae</taxon>
        <taxon>Phaeomoniellales</taxon>
        <taxon>Phaeomoniellaceae</taxon>
        <taxon>Phaeomoniella</taxon>
    </lineage>
</organism>
<evidence type="ECO:0000256" key="1">
    <source>
        <dbReference type="ARBA" id="ARBA00004141"/>
    </source>
</evidence>
<keyword evidence="3 7" id="KW-1133">Transmembrane helix</keyword>
<feature type="compositionally biased region" description="Polar residues" evidence="6">
    <location>
        <begin position="136"/>
        <end position="151"/>
    </location>
</feature>
<evidence type="ECO:0000313" key="10">
    <source>
        <dbReference type="Proteomes" id="UP000053317"/>
    </source>
</evidence>
<evidence type="ECO:0000256" key="7">
    <source>
        <dbReference type="SAM" id="Phobius"/>
    </source>
</evidence>
<dbReference type="PANTHER" id="PTHR33048:SF129">
    <property type="entry name" value="INTEGRAL MEMBRANE PROTEIN-RELATED"/>
    <property type="match status" value="1"/>
</dbReference>
<evidence type="ECO:0000256" key="6">
    <source>
        <dbReference type="SAM" id="MobiDB-lite"/>
    </source>
</evidence>
<feature type="region of interest" description="Disordered" evidence="6">
    <location>
        <begin position="122"/>
        <end position="177"/>
    </location>
</feature>
<dbReference type="Proteomes" id="UP000053317">
    <property type="component" value="Unassembled WGS sequence"/>
</dbReference>
<feature type="compositionally biased region" description="Polar residues" evidence="6">
    <location>
        <begin position="162"/>
        <end position="173"/>
    </location>
</feature>
<evidence type="ECO:0000259" key="8">
    <source>
        <dbReference type="Pfam" id="PF20684"/>
    </source>
</evidence>